<feature type="compositionally biased region" description="Basic and acidic residues" evidence="1">
    <location>
        <begin position="34"/>
        <end position="44"/>
    </location>
</feature>
<keyword evidence="3" id="KW-1185">Reference proteome</keyword>
<evidence type="ECO:0000256" key="1">
    <source>
        <dbReference type="SAM" id="MobiDB-lite"/>
    </source>
</evidence>
<evidence type="ECO:0008006" key="4">
    <source>
        <dbReference type="Google" id="ProtNLM"/>
    </source>
</evidence>
<name>A0A2M8LZA2_9ACTN</name>
<dbReference type="Proteomes" id="UP000230407">
    <property type="component" value="Unassembled WGS sequence"/>
</dbReference>
<reference evidence="2 3" key="1">
    <citation type="submission" date="2017-11" db="EMBL/GenBank/DDBJ databases">
        <title>Streptomyces carmine sp. nov., a novel actinomycete isolated from Sophora alopecuroides in Xinjiang, China.</title>
        <authorList>
            <person name="Wang Y."/>
            <person name="Luo X."/>
            <person name="Wan C."/>
            <person name="Zhang L."/>
        </authorList>
    </citation>
    <scope>NUCLEOTIDE SEQUENCE [LARGE SCALE GENOMIC DNA]</scope>
    <source>
        <strain evidence="2 3">TRM SA0054</strain>
    </source>
</reference>
<feature type="region of interest" description="Disordered" evidence="1">
    <location>
        <begin position="1"/>
        <end position="90"/>
    </location>
</feature>
<comment type="caution">
    <text evidence="2">The sequence shown here is derived from an EMBL/GenBank/DDBJ whole genome shotgun (WGS) entry which is preliminary data.</text>
</comment>
<sequence>MRIVVTGTTGNTGSAVVRRPHAGGGHALTGPARRSPDGFTDRGAGRRPTGLGTETRRETFAEVPVPRPRTVRGAPGDAVRRGPVAVRRRP</sequence>
<evidence type="ECO:0000313" key="2">
    <source>
        <dbReference type="EMBL" id="PJE97271.1"/>
    </source>
</evidence>
<protein>
    <recommendedName>
        <fullName evidence="4">NAD(P)-binding domain-containing protein</fullName>
    </recommendedName>
</protein>
<proteinExistence type="predicted"/>
<dbReference type="RefSeq" id="WP_100202218.1">
    <property type="nucleotide sequence ID" value="NZ_PGGW01000045.1"/>
</dbReference>
<gene>
    <name evidence="2" type="ORF">CUT44_13555</name>
</gene>
<accession>A0A2M8LZA2</accession>
<feature type="compositionally biased region" description="Low complexity" evidence="1">
    <location>
        <begin position="81"/>
        <end position="90"/>
    </location>
</feature>
<organism evidence="2 3">
    <name type="scientific">Streptomyces carminius</name>
    <dbReference type="NCBI Taxonomy" id="2665496"/>
    <lineage>
        <taxon>Bacteria</taxon>
        <taxon>Bacillati</taxon>
        <taxon>Actinomycetota</taxon>
        <taxon>Actinomycetes</taxon>
        <taxon>Kitasatosporales</taxon>
        <taxon>Streptomycetaceae</taxon>
        <taxon>Streptomyces</taxon>
    </lineage>
</organism>
<dbReference type="EMBL" id="PGGW01000045">
    <property type="protein sequence ID" value="PJE97271.1"/>
    <property type="molecule type" value="Genomic_DNA"/>
</dbReference>
<dbReference type="AlphaFoldDB" id="A0A2M8LZA2"/>
<feature type="compositionally biased region" description="Polar residues" evidence="1">
    <location>
        <begin position="1"/>
        <end position="14"/>
    </location>
</feature>
<evidence type="ECO:0000313" key="3">
    <source>
        <dbReference type="Proteomes" id="UP000230407"/>
    </source>
</evidence>